<comment type="caution">
    <text evidence="2">The sequence shown here is derived from an EMBL/GenBank/DDBJ whole genome shotgun (WGS) entry which is preliminary data.</text>
</comment>
<dbReference type="RefSeq" id="WP_208244870.1">
    <property type="nucleotide sequence ID" value="NZ_JAGEPF010000018.1"/>
</dbReference>
<organism evidence="2 3">
    <name type="scientific">Actinomadura violacea</name>
    <dbReference type="NCBI Taxonomy" id="2819934"/>
    <lineage>
        <taxon>Bacteria</taxon>
        <taxon>Bacillati</taxon>
        <taxon>Actinomycetota</taxon>
        <taxon>Actinomycetes</taxon>
        <taxon>Streptosporangiales</taxon>
        <taxon>Thermomonosporaceae</taxon>
        <taxon>Actinomadura</taxon>
    </lineage>
</organism>
<reference evidence="2 3" key="1">
    <citation type="submission" date="2021-03" db="EMBL/GenBank/DDBJ databases">
        <title>Actinomadura violae sp. nov., isolated from lichen in Thailand.</title>
        <authorList>
            <person name="Kanchanasin P."/>
            <person name="Saeng-In P."/>
            <person name="Phongsopitanun W."/>
            <person name="Yuki M."/>
            <person name="Kudo T."/>
            <person name="Ohkuma M."/>
            <person name="Tanasupawat S."/>
        </authorList>
    </citation>
    <scope>NUCLEOTIDE SEQUENCE [LARGE SCALE GENOMIC DNA]</scope>
    <source>
        <strain evidence="2 3">LCR2-06</strain>
    </source>
</reference>
<protein>
    <submittedName>
        <fullName evidence="2">Uncharacterized protein</fullName>
    </submittedName>
</protein>
<feature type="region of interest" description="Disordered" evidence="1">
    <location>
        <begin position="137"/>
        <end position="173"/>
    </location>
</feature>
<gene>
    <name evidence="2" type="ORF">J4709_28405</name>
</gene>
<accession>A0ABS3RXY5</accession>
<evidence type="ECO:0000313" key="3">
    <source>
        <dbReference type="Proteomes" id="UP000680206"/>
    </source>
</evidence>
<feature type="compositionally biased region" description="Pro residues" evidence="1">
    <location>
        <begin position="143"/>
        <end position="152"/>
    </location>
</feature>
<dbReference type="EMBL" id="JAGEPF010000018">
    <property type="protein sequence ID" value="MBO2461511.1"/>
    <property type="molecule type" value="Genomic_DNA"/>
</dbReference>
<keyword evidence="3" id="KW-1185">Reference proteome</keyword>
<evidence type="ECO:0000256" key="1">
    <source>
        <dbReference type="SAM" id="MobiDB-lite"/>
    </source>
</evidence>
<proteinExistence type="predicted"/>
<dbReference type="Proteomes" id="UP000680206">
    <property type="component" value="Unassembled WGS sequence"/>
</dbReference>
<evidence type="ECO:0000313" key="2">
    <source>
        <dbReference type="EMBL" id="MBO2461511.1"/>
    </source>
</evidence>
<name>A0ABS3RXY5_9ACTN</name>
<sequence>MNVFADDVTADQPIEAGDLTEPAAATPVIAGAAGYRRGRPVGICQTAGVLDLHDHAGYRDRAEAVRSRAARAVHDLQTGRWEPTPAEQQVAADIVAAARIPTRTLPPHTDDPLWIRTARLAAWAGILRLAGRATGVTLNDHPQPVPAPPAPENSPRHNSAGRDGAGRDGAGRDGSGGGFGGLLGACYELAALAERWARALDSDDALADAPGFLEDLADTEKFFTGFGSIGEVFAAIASGDHEY</sequence>